<proteinExistence type="predicted"/>
<evidence type="ECO:0000313" key="7">
    <source>
        <dbReference type="Proteomes" id="UP000603457"/>
    </source>
</evidence>
<protein>
    <submittedName>
        <fullName evidence="6">CHAT domain-containing protein</fullName>
    </submittedName>
</protein>
<gene>
    <name evidence="6" type="ORF">H6G74_19425</name>
</gene>
<dbReference type="EMBL" id="JACJTB010000028">
    <property type="protein sequence ID" value="MBD2596486.1"/>
    <property type="molecule type" value="Genomic_DNA"/>
</dbReference>
<evidence type="ECO:0000256" key="2">
    <source>
        <dbReference type="SAM" id="Coils"/>
    </source>
</evidence>
<dbReference type="PROSITE" id="PS50005">
    <property type="entry name" value="TPR"/>
    <property type="match status" value="2"/>
</dbReference>
<keyword evidence="1" id="KW-0802">TPR repeat</keyword>
<dbReference type="Gene3D" id="3.10.20.310">
    <property type="entry name" value="membrane protein fhac"/>
    <property type="match status" value="3"/>
</dbReference>
<evidence type="ECO:0000256" key="1">
    <source>
        <dbReference type="PROSITE-ProRule" id="PRU00339"/>
    </source>
</evidence>
<organism evidence="6 7">
    <name type="scientific">Nostoc spongiaeforme FACHB-130</name>
    <dbReference type="NCBI Taxonomy" id="1357510"/>
    <lineage>
        <taxon>Bacteria</taxon>
        <taxon>Bacillati</taxon>
        <taxon>Cyanobacteriota</taxon>
        <taxon>Cyanophyceae</taxon>
        <taxon>Nostocales</taxon>
        <taxon>Nostocaceae</taxon>
        <taxon>Nostoc</taxon>
    </lineage>
</organism>
<feature type="repeat" description="TPR" evidence="1">
    <location>
        <begin position="360"/>
        <end position="393"/>
    </location>
</feature>
<dbReference type="SUPFAM" id="SSF48452">
    <property type="entry name" value="TPR-like"/>
    <property type="match status" value="2"/>
</dbReference>
<keyword evidence="7" id="KW-1185">Reference proteome</keyword>
<dbReference type="InterPro" id="IPR013686">
    <property type="entry name" value="Polypept-transport_assoc_ShlB"/>
</dbReference>
<accession>A0ABR8FZJ1</accession>
<dbReference type="InterPro" id="IPR024983">
    <property type="entry name" value="CHAT_dom"/>
</dbReference>
<dbReference type="Pfam" id="PF13424">
    <property type="entry name" value="TPR_12"/>
    <property type="match status" value="1"/>
</dbReference>
<dbReference type="InterPro" id="IPR010827">
    <property type="entry name" value="BamA/TamA_POTRA"/>
</dbReference>
<feature type="domain" description="CHAT" evidence="5">
    <location>
        <begin position="987"/>
        <end position="1285"/>
    </location>
</feature>
<evidence type="ECO:0000313" key="6">
    <source>
        <dbReference type="EMBL" id="MBD2596486.1"/>
    </source>
</evidence>
<feature type="domain" description="POTRA" evidence="3">
    <location>
        <begin position="50"/>
        <end position="117"/>
    </location>
</feature>
<dbReference type="RefSeq" id="WP_190969222.1">
    <property type="nucleotide sequence ID" value="NZ_JACJTB010000028.1"/>
</dbReference>
<reference evidence="6 7" key="1">
    <citation type="journal article" date="2020" name="ISME J.">
        <title>Comparative genomics reveals insights into cyanobacterial evolution and habitat adaptation.</title>
        <authorList>
            <person name="Chen M.Y."/>
            <person name="Teng W.K."/>
            <person name="Zhao L."/>
            <person name="Hu C.X."/>
            <person name="Zhou Y.K."/>
            <person name="Han B.P."/>
            <person name="Song L.R."/>
            <person name="Shu W.S."/>
        </authorList>
    </citation>
    <scope>NUCLEOTIDE SEQUENCE [LARGE SCALE GENOMIC DNA]</scope>
    <source>
        <strain evidence="6 7">FACHB-130</strain>
    </source>
</reference>
<dbReference type="PANTHER" id="PTHR10098">
    <property type="entry name" value="RAPSYN-RELATED"/>
    <property type="match status" value="1"/>
</dbReference>
<feature type="repeat" description="TPR" evidence="1">
    <location>
        <begin position="739"/>
        <end position="772"/>
    </location>
</feature>
<keyword evidence="2" id="KW-0175">Coiled coil</keyword>
<comment type="caution">
    <text evidence="6">The sequence shown here is derived from an EMBL/GenBank/DDBJ whole genome shotgun (WGS) entry which is preliminary data.</text>
</comment>
<dbReference type="Gene3D" id="1.25.40.10">
    <property type="entry name" value="Tetratricopeptide repeat domain"/>
    <property type="match status" value="2"/>
</dbReference>
<feature type="coiled-coil region" evidence="2">
    <location>
        <begin position="788"/>
        <end position="822"/>
    </location>
</feature>
<dbReference type="Proteomes" id="UP000603457">
    <property type="component" value="Unassembled WGS sequence"/>
</dbReference>
<dbReference type="InterPro" id="IPR011990">
    <property type="entry name" value="TPR-like_helical_dom_sf"/>
</dbReference>
<dbReference type="Pfam" id="PF13432">
    <property type="entry name" value="TPR_16"/>
    <property type="match status" value="1"/>
</dbReference>
<dbReference type="PANTHER" id="PTHR10098:SF108">
    <property type="entry name" value="TETRATRICOPEPTIDE REPEAT PROTEIN 28"/>
    <property type="match status" value="1"/>
</dbReference>
<evidence type="ECO:0000259" key="3">
    <source>
        <dbReference type="Pfam" id="PF07244"/>
    </source>
</evidence>
<dbReference type="Pfam" id="PF07244">
    <property type="entry name" value="POTRA"/>
    <property type="match status" value="1"/>
</dbReference>
<evidence type="ECO:0000259" key="4">
    <source>
        <dbReference type="Pfam" id="PF08479"/>
    </source>
</evidence>
<dbReference type="Pfam" id="PF12770">
    <property type="entry name" value="CHAT"/>
    <property type="match status" value="1"/>
</dbReference>
<feature type="domain" description="Polypeptide-transport-associated ShlB-type" evidence="4">
    <location>
        <begin position="133"/>
        <end position="199"/>
    </location>
</feature>
<name>A0ABR8FZJ1_9NOSO</name>
<dbReference type="InterPro" id="IPR019734">
    <property type="entry name" value="TPR_rpt"/>
</dbReference>
<dbReference type="Pfam" id="PF08479">
    <property type="entry name" value="POTRA_2"/>
    <property type="match status" value="1"/>
</dbReference>
<dbReference type="SMART" id="SM00028">
    <property type="entry name" value="TPR"/>
    <property type="match status" value="7"/>
</dbReference>
<evidence type="ECO:0000259" key="5">
    <source>
        <dbReference type="Pfam" id="PF12770"/>
    </source>
</evidence>
<sequence length="1288" mass="144629">MKSLIIFINLLLVSELLGVFPLIALAQSSSQPSPSTQPQPPTEAETQVLVSEVVVEGAPEKLEDLVYKTIQIKPGKKTTRSQLQEDINAIFATGWFSNVRAEPADTPLGVRVTFIVKTNPVLKKVEVTAVSKASTILSPQVVNSIFSKDYGSTLNLNKLQNNIAQLNKWYQDKGYILSSIVGPPQVDDNGVVKLEVAEGVIEDIQVKFVTDDDKEIDEDGKPIEGKIPAKLIIEEFNIKPGQIFLKSVTQQQIKHLFDFGLFKNVEVAFDTGKDKNKVIAIIKVKENELAEKLGEKFFVNQQALNKAQANKDELGIANATNNIANIYADLKEKDDQKKAIPKYQEALKVFQKKQDLIGQAKVFNNLGNTYNKIQEYKQAIENYNQSLILFQKLQMPFWEALTLNNLALNYRELDEKEMALEIYTKALKMWQKFSKNPSLAKLGVNKPDEDSKSIKTSSVYFAIATSNTKGTSGSSGVQIGNSETLQYLPLPDVRLWEAETLFNISGIYQALADYQQAMYIFSDAEKIWQSIDFNKLGSTPSPSLSLIKLFPKVAKAKLYVDVQQFGQAVNQINSIIIEASSLASKIKFKSDEQALIKQLAPFAIALINDFVNDNEIGDNNNFLEKQWPIYKPLFQVILKQIDQTYYQYINNLLSAADSYFSQDNQLKLEAINILETEYQSLEKAYPQFTQFSGFVISYLGKEKGKILTDLGRNSEAVAAYQKALSAQPFLGVILKNDRPEILYLIGKSYLNNRQYQKAEESFNKSLTESQTNKQIIQEADAYLGLAMLERQRGNFQKAQAQIEKAIATIESEGAQIENAEREEKDKYVLRLTPYRSYTSLAKYLESKQNYYAFYVDFLMQLHQKNPKAGYDTQGLQASERSHARSLLAIINRTNQSSRLGKQNQKQSDARAVELAKPVEIQQIQKEILDDNTLLLEYLLGEENSYLWLVSKTGVSSYQLPKLSEIEPLARKFYTAVSSPNPSLRDRQSSQQLSQILLGQVASQLGQKRLLIVADGILQYIPFNALPHPNSPADKPEPLLVKHEIVGLPSVSTLAVIRNKQNSRKPSKNLAIFADPIFSRSDERLKSRLTKSNDEELYERLPGTRQEANKILSLFPNSQKLVKFDFAANRQAAINPEISQYRFVHFASHGILDSQRPERSGMVMSVVNEVGDVQRSLLSIPDTFNLKLSADLVVLSGCRTGLGKTVKGEGLVGLTGGLMYAGGKSVVSSLWDVADDSTALLMSKFYSAILQKGLKPSSALRQAQLEMWRDSQWNAPYYWSAFVFQGEWN</sequence>